<evidence type="ECO:0000313" key="2">
    <source>
        <dbReference type="EMBL" id="QHT83940.1"/>
    </source>
</evidence>
<dbReference type="InterPro" id="IPR036875">
    <property type="entry name" value="Znf_CCHC_sf"/>
</dbReference>
<dbReference type="PROSITE" id="PS50158">
    <property type="entry name" value="ZF_CCHC"/>
    <property type="match status" value="1"/>
</dbReference>
<dbReference type="SUPFAM" id="SSF57756">
    <property type="entry name" value="Retrovirus zinc finger-like domains"/>
    <property type="match status" value="1"/>
</dbReference>
<dbReference type="AlphaFoldDB" id="A0A6C0HU69"/>
<proteinExistence type="predicted"/>
<dbReference type="Pfam" id="PF00098">
    <property type="entry name" value="zf-CCHC"/>
    <property type="match status" value="1"/>
</dbReference>
<sequence>MSSANTTEYFKESRAGKHNTCFMCGQKGHYARDCQNDENWRQEVDNGCWTFWYCDDCGEEFTEENEHESHTKCCQQKK</sequence>
<dbReference type="GO" id="GO:0008270">
    <property type="term" value="F:zinc ion binding"/>
    <property type="evidence" value="ECO:0007669"/>
    <property type="project" value="InterPro"/>
</dbReference>
<accession>A0A6C0HU69</accession>
<protein>
    <recommendedName>
        <fullName evidence="1">CCHC-type domain-containing protein</fullName>
    </recommendedName>
</protein>
<dbReference type="Gene3D" id="4.10.60.10">
    <property type="entry name" value="Zinc finger, CCHC-type"/>
    <property type="match status" value="1"/>
</dbReference>
<dbReference type="InterPro" id="IPR001878">
    <property type="entry name" value="Znf_CCHC"/>
</dbReference>
<name>A0A6C0HU69_9ZZZZ</name>
<reference evidence="2" key="1">
    <citation type="journal article" date="2020" name="Nature">
        <title>Giant virus diversity and host interactions through global metagenomics.</title>
        <authorList>
            <person name="Schulz F."/>
            <person name="Roux S."/>
            <person name="Paez-Espino D."/>
            <person name="Jungbluth S."/>
            <person name="Walsh D.A."/>
            <person name="Denef V.J."/>
            <person name="McMahon K.D."/>
            <person name="Konstantinidis K.T."/>
            <person name="Eloe-Fadrosh E.A."/>
            <person name="Kyrpides N.C."/>
            <person name="Woyke T."/>
        </authorList>
    </citation>
    <scope>NUCLEOTIDE SEQUENCE</scope>
    <source>
        <strain evidence="2">GVMAG-M-3300023184-16</strain>
    </source>
</reference>
<feature type="domain" description="CCHC-type" evidence="1">
    <location>
        <begin position="21"/>
        <end position="36"/>
    </location>
</feature>
<organism evidence="2">
    <name type="scientific">viral metagenome</name>
    <dbReference type="NCBI Taxonomy" id="1070528"/>
    <lineage>
        <taxon>unclassified sequences</taxon>
        <taxon>metagenomes</taxon>
        <taxon>organismal metagenomes</taxon>
    </lineage>
</organism>
<dbReference type="EMBL" id="MN740015">
    <property type="protein sequence ID" value="QHT83940.1"/>
    <property type="molecule type" value="Genomic_DNA"/>
</dbReference>
<dbReference type="SMART" id="SM00343">
    <property type="entry name" value="ZnF_C2HC"/>
    <property type="match status" value="1"/>
</dbReference>
<dbReference type="GO" id="GO:0003676">
    <property type="term" value="F:nucleic acid binding"/>
    <property type="evidence" value="ECO:0007669"/>
    <property type="project" value="InterPro"/>
</dbReference>
<evidence type="ECO:0000259" key="1">
    <source>
        <dbReference type="PROSITE" id="PS50158"/>
    </source>
</evidence>